<dbReference type="InterPro" id="IPR000600">
    <property type="entry name" value="ROK"/>
</dbReference>
<reference evidence="2 3" key="1">
    <citation type="submission" date="2019-03" db="EMBL/GenBank/DDBJ databases">
        <title>San Antonio Military Medical Center submission to MRSN (WRAIR), pending publication.</title>
        <authorList>
            <person name="Blyth D.M."/>
            <person name="Mccarthy S.L."/>
            <person name="Schall S.E."/>
            <person name="Stam J.A."/>
            <person name="Ong A.C."/>
            <person name="Mcgann P.T."/>
        </authorList>
    </citation>
    <scope>NUCLEOTIDE SEQUENCE [LARGE SCALE GENOMIC DNA]</scope>
    <source>
        <strain evidence="2 3">MRSN571793</strain>
    </source>
</reference>
<dbReference type="PANTHER" id="PTHR18964:SF149">
    <property type="entry name" value="BIFUNCTIONAL UDP-N-ACETYLGLUCOSAMINE 2-EPIMERASE_N-ACETYLMANNOSAMINE KINASE"/>
    <property type="match status" value="1"/>
</dbReference>
<comment type="similarity">
    <text evidence="1">Belongs to the ROK (NagC/XylR) family.</text>
</comment>
<protein>
    <submittedName>
        <fullName evidence="2">ROK family protein</fullName>
    </submittedName>
</protein>
<name>A0A4Y8L0D4_9BACT</name>
<evidence type="ECO:0000313" key="3">
    <source>
        <dbReference type="Proteomes" id="UP000297861"/>
    </source>
</evidence>
<accession>A0A4Y8L0D4</accession>
<dbReference type="OrthoDB" id="9810372at2"/>
<dbReference type="CDD" id="cd23763">
    <property type="entry name" value="ASKHA_ATPase_ROK"/>
    <property type="match status" value="1"/>
</dbReference>
<gene>
    <name evidence="2" type="ORF">E2605_12800</name>
</gene>
<dbReference type="SUPFAM" id="SSF53067">
    <property type="entry name" value="Actin-like ATPase domain"/>
    <property type="match status" value="1"/>
</dbReference>
<dbReference type="PANTHER" id="PTHR18964">
    <property type="entry name" value="ROK (REPRESSOR, ORF, KINASE) FAMILY"/>
    <property type="match status" value="1"/>
</dbReference>
<proteinExistence type="inferred from homology"/>
<comment type="caution">
    <text evidence="2">The sequence shown here is derived from an EMBL/GenBank/DDBJ whole genome shotgun (WGS) entry which is preliminary data.</text>
</comment>
<dbReference type="EMBL" id="SOML01000007">
    <property type="protein sequence ID" value="TFD95707.1"/>
    <property type="molecule type" value="Genomic_DNA"/>
</dbReference>
<dbReference type="AlphaFoldDB" id="A0A4Y8L0D4"/>
<evidence type="ECO:0000256" key="1">
    <source>
        <dbReference type="ARBA" id="ARBA00006479"/>
    </source>
</evidence>
<evidence type="ECO:0000313" key="2">
    <source>
        <dbReference type="EMBL" id="TFD95707.1"/>
    </source>
</evidence>
<dbReference type="RefSeq" id="WP_026626895.1">
    <property type="nucleotide sequence ID" value="NZ_JAWZLG010000074.1"/>
</dbReference>
<sequence length="274" mass="30408">MRIGVDLGATNIRAGIVEAGVIYRMITEPFPHDKPEKDTIKCLIGAIRKIMNSNIKGIGIGVPSIVDTRHGIVYNAVNIPSWKEVHLKEILEHEFRVPVIVNNDCNCFTFGERYYGEATIYHNIVGVTLGTGLGAGIIINNMLYEGMNTSAGEIGSLPYLDSDYENYCASNFFDKYKTTGYNLYLRAKDGEQEALSVWGIFGYHVGNLIKAILLTYDPEAIVIGGSIAKARHYFDKAMYKQLSTFLYPHMIKNVEILFSKKEDIGLLGAAALIP</sequence>
<dbReference type="STRING" id="1121485.GCA_000426485_03067"/>
<organism evidence="2 3">
    <name type="scientific">Dysgonomonas capnocytophagoides</name>
    <dbReference type="NCBI Taxonomy" id="45254"/>
    <lineage>
        <taxon>Bacteria</taxon>
        <taxon>Pseudomonadati</taxon>
        <taxon>Bacteroidota</taxon>
        <taxon>Bacteroidia</taxon>
        <taxon>Bacteroidales</taxon>
        <taxon>Dysgonomonadaceae</taxon>
        <taxon>Dysgonomonas</taxon>
    </lineage>
</organism>
<dbReference type="Pfam" id="PF00480">
    <property type="entry name" value="ROK"/>
    <property type="match status" value="1"/>
</dbReference>
<dbReference type="InterPro" id="IPR043129">
    <property type="entry name" value="ATPase_NBD"/>
</dbReference>
<keyword evidence="3" id="KW-1185">Reference proteome</keyword>
<dbReference type="Gene3D" id="3.30.420.40">
    <property type="match status" value="2"/>
</dbReference>
<dbReference type="Proteomes" id="UP000297861">
    <property type="component" value="Unassembled WGS sequence"/>
</dbReference>